<dbReference type="RefSeq" id="WP_148097351.1">
    <property type="nucleotide sequence ID" value="NZ_CAKJVD010000025.1"/>
</dbReference>
<dbReference type="Proteomes" id="UP001189143">
    <property type="component" value="Unassembled WGS sequence"/>
</dbReference>
<dbReference type="EMBL" id="CAMTCP010000044">
    <property type="protein sequence ID" value="CAI3543194.1"/>
    <property type="molecule type" value="Genomic_DNA"/>
</dbReference>
<keyword evidence="1" id="KW-1133">Transmembrane helix</keyword>
<dbReference type="Proteomes" id="UP000431451">
    <property type="component" value="Unassembled WGS sequence"/>
</dbReference>
<name>A0A650M2Q6_9CLOT</name>
<evidence type="ECO:0000256" key="1">
    <source>
        <dbReference type="SAM" id="Phobius"/>
    </source>
</evidence>
<evidence type="ECO:0000313" key="2">
    <source>
        <dbReference type="EMBL" id="CAG9709494.1"/>
    </source>
</evidence>
<dbReference type="EMBL" id="CAKJVE010000004">
    <property type="protein sequence ID" value="CAG9709494.1"/>
    <property type="molecule type" value="Genomic_DNA"/>
</dbReference>
<evidence type="ECO:0000313" key="4">
    <source>
        <dbReference type="EMBL" id="VCT83781.1"/>
    </source>
</evidence>
<dbReference type="GeneID" id="68876726"/>
<sequence>MAILFIVLCIFTLCFAFVSNMEVVYITVVLVIVLYPLISYIISEIIIGIKFSKKVKADEKVILERDFETEKKANIIRYIATEIISIILIGIIIG</sequence>
<protein>
    <submittedName>
        <fullName evidence="4">Uncharacterized protein</fullName>
    </submittedName>
</protein>
<evidence type="ECO:0000313" key="5">
    <source>
        <dbReference type="Proteomes" id="UP000431451"/>
    </source>
</evidence>
<organism evidence="4 5">
    <name type="scientific">Clostridium neonatale</name>
    <dbReference type="NCBI Taxonomy" id="137838"/>
    <lineage>
        <taxon>Bacteria</taxon>
        <taxon>Bacillati</taxon>
        <taxon>Bacillota</taxon>
        <taxon>Clostridia</taxon>
        <taxon>Eubacteriales</taxon>
        <taxon>Clostridiaceae</taxon>
        <taxon>Clostridium</taxon>
    </lineage>
</organism>
<dbReference type="AlphaFoldDB" id="A0A650M2Q6"/>
<feature type="transmembrane region" description="Helical" evidence="1">
    <location>
        <begin position="75"/>
        <end position="93"/>
    </location>
</feature>
<keyword evidence="1" id="KW-0472">Membrane</keyword>
<evidence type="ECO:0000313" key="3">
    <source>
        <dbReference type="EMBL" id="CAI3543194.1"/>
    </source>
</evidence>
<proteinExistence type="predicted"/>
<reference evidence="2" key="2">
    <citation type="submission" date="2021-10" db="EMBL/GenBank/DDBJ databases">
        <authorList>
            <person name="Mesa V."/>
        </authorList>
    </citation>
    <scope>NUCLEOTIDE SEQUENCE</scope>
    <source>
        <strain evidence="2">CC3_PB</strain>
    </source>
</reference>
<gene>
    <name evidence="3" type="ORF">CNEO2_130063</name>
    <name evidence="2" type="ORF">CNEO_44210</name>
    <name evidence="4" type="ORF">CNEONATNEC25_01378</name>
</gene>
<accession>A0A650M2Q6</accession>
<feature type="transmembrane region" description="Helical" evidence="1">
    <location>
        <begin position="26"/>
        <end position="47"/>
    </location>
</feature>
<keyword evidence="1" id="KW-0812">Transmembrane</keyword>
<reference evidence="3" key="3">
    <citation type="submission" date="2022-10" db="EMBL/GenBank/DDBJ databases">
        <authorList>
            <person name="Aires J."/>
            <person name="Mesa V."/>
        </authorList>
    </citation>
    <scope>NUCLEOTIDE SEQUENCE</scope>
    <source>
        <strain evidence="3">Clostridium neonatale JD116</strain>
    </source>
</reference>
<dbReference type="Proteomes" id="UP000789738">
    <property type="component" value="Unassembled WGS sequence"/>
</dbReference>
<reference evidence="4 5" key="1">
    <citation type="submission" date="2018-06" db="EMBL/GenBank/DDBJ databases">
        <authorList>
            <consortium name="IHU Genomes"/>
        </authorList>
    </citation>
    <scope>NUCLEOTIDE SEQUENCE [LARGE SCALE GENOMIC DNA]</scope>
    <source>
        <strain evidence="4 5">NEC25</strain>
    </source>
</reference>
<dbReference type="EMBL" id="UWJD01000001">
    <property type="protein sequence ID" value="VCT83781.1"/>
    <property type="molecule type" value="Genomic_DNA"/>
</dbReference>